<dbReference type="STRING" id="6412.T1FHS7"/>
<dbReference type="InterPro" id="IPR015819">
    <property type="entry name" value="Lipid_transp_b-sht_shell"/>
</dbReference>
<gene>
    <name evidence="3" type="primary">20208376</name>
    <name evidence="2" type="ORF">HELRODRAFT_182123</name>
</gene>
<dbReference type="InterPro" id="IPR050733">
    <property type="entry name" value="Vitellogenin/Apolipophorin"/>
</dbReference>
<dbReference type="RefSeq" id="XP_009030668.1">
    <property type="nucleotide sequence ID" value="XM_009032420.1"/>
</dbReference>
<dbReference type="InterPro" id="IPR001846">
    <property type="entry name" value="VWF_type-D"/>
</dbReference>
<dbReference type="KEGG" id="hro:HELRODRAFT_182123"/>
<evidence type="ECO:0000313" key="2">
    <source>
        <dbReference type="EMBL" id="ESN91265.1"/>
    </source>
</evidence>
<dbReference type="Gene3D" id="2.20.80.10">
    <property type="entry name" value="Lipovitellin-phosvitin complex, chain A, domain 4"/>
    <property type="match status" value="1"/>
</dbReference>
<dbReference type="InterPro" id="IPR015255">
    <property type="entry name" value="Vitellinogen_open_b-sht"/>
</dbReference>
<reference evidence="2 4" key="2">
    <citation type="journal article" date="2013" name="Nature">
        <title>Insights into bilaterian evolution from three spiralian genomes.</title>
        <authorList>
            <person name="Simakov O."/>
            <person name="Marletaz F."/>
            <person name="Cho S.J."/>
            <person name="Edsinger-Gonzales E."/>
            <person name="Havlak P."/>
            <person name="Hellsten U."/>
            <person name="Kuo D.H."/>
            <person name="Larsson T."/>
            <person name="Lv J."/>
            <person name="Arendt D."/>
            <person name="Savage R."/>
            <person name="Osoegawa K."/>
            <person name="de Jong P."/>
            <person name="Grimwood J."/>
            <person name="Chapman J.A."/>
            <person name="Shapiro H."/>
            <person name="Aerts A."/>
            <person name="Otillar R.P."/>
            <person name="Terry A.Y."/>
            <person name="Boore J.L."/>
            <person name="Grigoriev I.V."/>
            <person name="Lindberg D.R."/>
            <person name="Seaver E.C."/>
            <person name="Weisblat D.A."/>
            <person name="Putnam N.H."/>
            <person name="Rokhsar D.S."/>
        </authorList>
    </citation>
    <scope>NUCLEOTIDE SEQUENCE</scope>
</reference>
<evidence type="ECO:0000313" key="4">
    <source>
        <dbReference type="Proteomes" id="UP000015101"/>
    </source>
</evidence>
<dbReference type="AlphaFoldDB" id="T1FHS7"/>
<dbReference type="PROSITE" id="PS51233">
    <property type="entry name" value="VWFD"/>
    <property type="match status" value="1"/>
</dbReference>
<dbReference type="SMART" id="SM00216">
    <property type="entry name" value="VWD"/>
    <property type="match status" value="1"/>
</dbReference>
<dbReference type="GO" id="GO:0005319">
    <property type="term" value="F:lipid transporter activity"/>
    <property type="evidence" value="ECO:0007669"/>
    <property type="project" value="InterPro"/>
</dbReference>
<dbReference type="Proteomes" id="UP000015101">
    <property type="component" value="Unassembled WGS sequence"/>
</dbReference>
<proteinExistence type="predicted"/>
<feature type="domain" description="VWFD" evidence="1">
    <location>
        <begin position="589"/>
        <end position="786"/>
    </location>
</feature>
<dbReference type="EnsemblMetazoa" id="HelroT182123">
    <property type="protein sequence ID" value="HelroP182123"/>
    <property type="gene ID" value="HelroG182123"/>
</dbReference>
<dbReference type="SUPFAM" id="SSF56968">
    <property type="entry name" value="Lipovitellin-phosvitin complex, beta-sheet shell regions"/>
    <property type="match status" value="1"/>
</dbReference>
<dbReference type="GeneID" id="20208376"/>
<dbReference type="eggNOG" id="KOG4338">
    <property type="taxonomic scope" value="Eukaryota"/>
</dbReference>
<dbReference type="EMBL" id="AMQM01007984">
    <property type="status" value="NOT_ANNOTATED_CDS"/>
    <property type="molecule type" value="Genomic_DNA"/>
</dbReference>
<organism evidence="3 4">
    <name type="scientific">Helobdella robusta</name>
    <name type="common">Californian leech</name>
    <dbReference type="NCBI Taxonomy" id="6412"/>
    <lineage>
        <taxon>Eukaryota</taxon>
        <taxon>Metazoa</taxon>
        <taxon>Spiralia</taxon>
        <taxon>Lophotrochozoa</taxon>
        <taxon>Annelida</taxon>
        <taxon>Clitellata</taxon>
        <taxon>Hirudinea</taxon>
        <taxon>Rhynchobdellida</taxon>
        <taxon>Glossiphoniidae</taxon>
        <taxon>Helobdella</taxon>
    </lineage>
</organism>
<sequence length="899" mass="100970">MTPVLQKTLNKISYDKSMAVVSNSVILPTPAGIPLKLSISFGGIVSVKGEIMPDIEFSMTPKINGQLFASMGVDAQWIKTGVAVKAVVRGALPFSGAVHLDVAQKKLTIRSKISPNTPKFFHVEVVPITIVYHLPKSGVQLPIYFRMKELNVNDSAVLIQKTHELNLFGLRGSVIVERTKSAITWGPFVPLNGKQSILIKLQGQTEIDEEIYFKLINWEPETGLGFFGLEYQTQEELVKYSNLPHWKNEDIDSYFTSSLEQSPEFSKVKVDPVFTKPKKLVAVFEIGNSKSGAIHAKTQITYIHGQKNIGTHNVLYTNIFTHFCRLIWSNNSQYSFTFPTFQQKQVELHASLRAPPRLSHLPSDQEISVLKLSLKTINLDSASSSNGVSIDVRRTARKSWVDQLRKFYNGYISSSLSTTPADYIYKTKIQVQKVTPLVRKVIVSTIDAIKKGKTWSIYTMIPEDFMQKMQQQPYTIDSYVQYVPRFEMLSTILLTPEEHILAEGIAFKAPMLGGFVDPILSDDNPLSYHKNYSLVQDSEFDRSHVDQVFPRGDESELFVDDQDDISEYLSEKDWYSEKPLTPRYPTQFTGKCIVSDNHVTTFDGLPLMIPISPSGSCRLLLAKDCSSENTFAIIGSQNNGQWSAEVYAPNTLIKLVPDRLGKTYQPFVNGQQINFDRQRTHSIGYMDELHTSQYQSLPGRDGVVLAKTRNGGIKLVLKQLGMTIKVESGVVYIKLSPFSFLQGRLCGLCGDFNSDPSNDLYNLSNEPAPSHHSFVLDKLIPSSQCPIETYKNLISTRYSTGCKKDRTLKIDRFNNAGVPQTCLSAQPVLKCASGCKPVGIDIKQIQFKCFEQSLKLPIFEKWDSLRPLDTEDWRTVEGTEPEVITEMVAVPRSCSCPHI</sequence>
<dbReference type="Pfam" id="PF09172">
    <property type="entry name" value="Vit_open_b-sht"/>
    <property type="match status" value="1"/>
</dbReference>
<evidence type="ECO:0000313" key="3">
    <source>
        <dbReference type="EnsemblMetazoa" id="HelroP182123"/>
    </source>
</evidence>
<dbReference type="PANTHER" id="PTHR23345">
    <property type="entry name" value="VITELLOGENIN-RELATED"/>
    <property type="match status" value="1"/>
</dbReference>
<protein>
    <recommendedName>
        <fullName evidence="1">VWFD domain-containing protein</fullName>
    </recommendedName>
</protein>
<dbReference type="PANTHER" id="PTHR23345:SF15">
    <property type="entry name" value="VITELLOGENIN 1-RELATED"/>
    <property type="match status" value="1"/>
</dbReference>
<reference evidence="4" key="1">
    <citation type="submission" date="2012-12" db="EMBL/GenBank/DDBJ databases">
        <authorList>
            <person name="Hellsten U."/>
            <person name="Grimwood J."/>
            <person name="Chapman J.A."/>
            <person name="Shapiro H."/>
            <person name="Aerts A."/>
            <person name="Otillar R.P."/>
            <person name="Terry A.Y."/>
            <person name="Boore J.L."/>
            <person name="Simakov O."/>
            <person name="Marletaz F."/>
            <person name="Cho S.-J."/>
            <person name="Edsinger-Gonzales E."/>
            <person name="Havlak P."/>
            <person name="Kuo D.-H."/>
            <person name="Larsson T."/>
            <person name="Lv J."/>
            <person name="Arendt D."/>
            <person name="Savage R."/>
            <person name="Osoegawa K."/>
            <person name="de Jong P."/>
            <person name="Lindberg D.R."/>
            <person name="Seaver E.C."/>
            <person name="Weisblat D.A."/>
            <person name="Putnam N.H."/>
            <person name="Grigoriev I.V."/>
            <person name="Rokhsar D.S."/>
        </authorList>
    </citation>
    <scope>NUCLEOTIDE SEQUENCE</scope>
</reference>
<keyword evidence="4" id="KW-1185">Reference proteome</keyword>
<dbReference type="EMBL" id="KB097701">
    <property type="protein sequence ID" value="ESN91265.1"/>
    <property type="molecule type" value="Genomic_DNA"/>
</dbReference>
<name>T1FHS7_HELRO</name>
<dbReference type="HOGENOM" id="CLU_322186_0_0_1"/>
<reference evidence="3" key="3">
    <citation type="submission" date="2015-06" db="UniProtKB">
        <authorList>
            <consortium name="EnsemblMetazoa"/>
        </authorList>
    </citation>
    <scope>IDENTIFICATION</scope>
</reference>
<dbReference type="CTD" id="20208376"/>
<dbReference type="Pfam" id="PF00094">
    <property type="entry name" value="VWD"/>
    <property type="match status" value="1"/>
</dbReference>
<accession>T1FHS7</accession>
<dbReference type="InParanoid" id="T1FHS7"/>
<evidence type="ECO:0000259" key="1">
    <source>
        <dbReference type="PROSITE" id="PS51233"/>
    </source>
</evidence>
<dbReference type="OrthoDB" id="6019304at2759"/>